<dbReference type="EMBL" id="JANUCP010000010">
    <property type="protein sequence ID" value="MCS3921185.1"/>
    <property type="molecule type" value="Genomic_DNA"/>
</dbReference>
<dbReference type="Pfam" id="PF13646">
    <property type="entry name" value="HEAT_2"/>
    <property type="match status" value="1"/>
</dbReference>
<dbReference type="GO" id="GO:0016787">
    <property type="term" value="F:hydrolase activity"/>
    <property type="evidence" value="ECO:0007669"/>
    <property type="project" value="UniProtKB-KW"/>
</dbReference>
<dbReference type="SUPFAM" id="SSF48371">
    <property type="entry name" value="ARM repeat"/>
    <property type="match status" value="1"/>
</dbReference>
<evidence type="ECO:0000259" key="5">
    <source>
        <dbReference type="Pfam" id="PF00884"/>
    </source>
</evidence>
<evidence type="ECO:0000256" key="2">
    <source>
        <dbReference type="ARBA" id="ARBA00022723"/>
    </source>
</evidence>
<dbReference type="CDD" id="cd16027">
    <property type="entry name" value="SGSH"/>
    <property type="match status" value="1"/>
</dbReference>
<name>A0ABT2ET94_9BACT</name>
<evidence type="ECO:0000313" key="7">
    <source>
        <dbReference type="Proteomes" id="UP001204798"/>
    </source>
</evidence>
<dbReference type="PANTHER" id="PTHR42693">
    <property type="entry name" value="ARYLSULFATASE FAMILY MEMBER"/>
    <property type="match status" value="1"/>
</dbReference>
<dbReference type="Proteomes" id="UP001204798">
    <property type="component" value="Unassembled WGS sequence"/>
</dbReference>
<evidence type="ECO:0000256" key="1">
    <source>
        <dbReference type="ARBA" id="ARBA00008779"/>
    </source>
</evidence>
<accession>A0ABT2ET94</accession>
<dbReference type="SUPFAM" id="SSF53649">
    <property type="entry name" value="Alkaline phosphatase-like"/>
    <property type="match status" value="1"/>
</dbReference>
<evidence type="ECO:0000256" key="3">
    <source>
        <dbReference type="ARBA" id="ARBA00022801"/>
    </source>
</evidence>
<comment type="similarity">
    <text evidence="1">Belongs to the sulfatase family.</text>
</comment>
<dbReference type="Gene3D" id="3.40.720.10">
    <property type="entry name" value="Alkaline Phosphatase, subunit A"/>
    <property type="match status" value="1"/>
</dbReference>
<keyword evidence="3 6" id="KW-0378">Hydrolase</keyword>
<dbReference type="InterPro" id="IPR024607">
    <property type="entry name" value="Sulfatase_CS"/>
</dbReference>
<sequence length="739" mass="84173">MQRREFVKGLVGVTMLSKIAEWSDAAMQLTERPNFLWITCEDMSPTLGCFGDPYAVTPNLDKLAAEGVRFINVFTHSPVCAPSRSGVITGMYPTTIGTHNMRCQAVPPPFVHCFTEYLRAAGYYCTNNAKTDYNFAHDPKISTASAAAAPLTAWDECNTKAHWRNRPDPNQPFFAVFNITVTHESQIRSQEEGLLKQLATLSEKERHDPEKAPVPPYFPDTPVVRRDIARHYDTITLMDRRVGEILRQLEEDGLVENTIVWFWSDHGVGLPRAKRWVYDSGIRVPLIIRIPEKFRQWAYPDDPDRVKPGSVIDDLIAFVDFAPTMLSLAGIPIPKHMQGQAFLGPQKAPPRRFVYAARDRMDETYDIIRAVRDKRFKYIRNFAPHLPYAQEVEYAEETPTLQEWRRLNAEGKLNEVQRFFFSPTKPVEELYDTQTDPHETRNLANDPQYQPILEKMRAELFRWMKETGDVGLIPEPELAEMMRPNGKWQRTAKPYLTVLEQTENSATVELKCPTEGASIAYRIDADGKQGRWQLYTKPVTVRKGETLVAKACRLGCFDSDEVVWRLGEPLPPIETPEPIPDWRAEIDRSGVLERLLAIKQLDGQGKVALSAYEKALKDESSAVRYWAIVGIHHAVDDHTEQEKWREVLLEALNDPSPTVKVAAAHALCDWGEVEKGLSVLTELLRHQNEFARLCAINALRHLGEKARPVLPAIEKALKDPSGYVQRVARTILKRFGKRT</sequence>
<evidence type="ECO:0000313" key="6">
    <source>
        <dbReference type="EMBL" id="MCS3921185.1"/>
    </source>
</evidence>
<proteinExistence type="inferred from homology"/>
<dbReference type="PANTHER" id="PTHR42693:SF53">
    <property type="entry name" value="ENDO-4-O-SULFATASE"/>
    <property type="match status" value="1"/>
</dbReference>
<feature type="domain" description="Sulfatase N-terminal" evidence="5">
    <location>
        <begin position="33"/>
        <end position="331"/>
    </location>
</feature>
<protein>
    <submittedName>
        <fullName evidence="6">Sulfatase</fullName>
        <ecNumber evidence="6">3.1.6.-</ecNumber>
    </submittedName>
</protein>
<keyword evidence="4" id="KW-0106">Calcium</keyword>
<dbReference type="Gene3D" id="1.25.10.10">
    <property type="entry name" value="Leucine-rich Repeat Variant"/>
    <property type="match status" value="1"/>
</dbReference>
<dbReference type="InterPro" id="IPR050738">
    <property type="entry name" value="Sulfatase"/>
</dbReference>
<dbReference type="PROSITE" id="PS00523">
    <property type="entry name" value="SULFATASE_1"/>
    <property type="match status" value="1"/>
</dbReference>
<dbReference type="InterPro" id="IPR000917">
    <property type="entry name" value="Sulfatase_N"/>
</dbReference>
<dbReference type="InterPro" id="IPR016024">
    <property type="entry name" value="ARM-type_fold"/>
</dbReference>
<dbReference type="InterPro" id="IPR011989">
    <property type="entry name" value="ARM-like"/>
</dbReference>
<dbReference type="Pfam" id="PF00884">
    <property type="entry name" value="Sulfatase"/>
    <property type="match status" value="1"/>
</dbReference>
<comment type="caution">
    <text evidence="6">The sequence shown here is derived from an EMBL/GenBank/DDBJ whole genome shotgun (WGS) entry which is preliminary data.</text>
</comment>
<organism evidence="6 7">
    <name type="scientific">Candidatus Fervidibacter sacchari</name>
    <dbReference type="NCBI Taxonomy" id="1448929"/>
    <lineage>
        <taxon>Bacteria</taxon>
        <taxon>Candidatus Fervidibacterota</taxon>
        <taxon>Candidatus Fervidibacter</taxon>
    </lineage>
</organism>
<dbReference type="EC" id="3.1.6.-" evidence="6"/>
<keyword evidence="2" id="KW-0479">Metal-binding</keyword>
<reference evidence="6 7" key="1">
    <citation type="submission" date="2022-08" db="EMBL/GenBank/DDBJ databases">
        <title>Bacterial and archaeal communities from various locations to study Microbial Dark Matter (Phase II).</title>
        <authorList>
            <person name="Stepanauskas R."/>
        </authorList>
    </citation>
    <scope>NUCLEOTIDE SEQUENCE [LARGE SCALE GENOMIC DNA]</scope>
    <source>
        <strain evidence="6 7">PD1</strain>
    </source>
</reference>
<gene>
    <name evidence="6" type="ORF">M2350_003631</name>
</gene>
<evidence type="ECO:0000256" key="4">
    <source>
        <dbReference type="ARBA" id="ARBA00022837"/>
    </source>
</evidence>
<dbReference type="InterPro" id="IPR017850">
    <property type="entry name" value="Alkaline_phosphatase_core_sf"/>
</dbReference>
<dbReference type="RefSeq" id="WP_259102100.1">
    <property type="nucleotide sequence ID" value="NZ_CP130454.1"/>
</dbReference>
<keyword evidence="7" id="KW-1185">Reference proteome</keyword>